<dbReference type="PANTHER" id="PTHR18947:SF28">
    <property type="entry name" value="GIRDIN, ISOFORM A"/>
    <property type="match status" value="1"/>
</dbReference>
<name>A0A7S2PHT1_9STRA</name>
<keyword evidence="3 4" id="KW-0175">Coiled coil</keyword>
<evidence type="ECO:0000256" key="3">
    <source>
        <dbReference type="ARBA" id="ARBA00023054"/>
    </source>
</evidence>
<accession>A0A7S2PHT1</accession>
<dbReference type="Pfam" id="PF19047">
    <property type="entry name" value="HOOK_N"/>
    <property type="match status" value="1"/>
</dbReference>
<evidence type="ECO:0000256" key="5">
    <source>
        <dbReference type="SAM" id="Phobius"/>
    </source>
</evidence>
<evidence type="ECO:0000313" key="7">
    <source>
        <dbReference type="EMBL" id="CAD9597896.1"/>
    </source>
</evidence>
<evidence type="ECO:0000256" key="1">
    <source>
        <dbReference type="ARBA" id="ARBA00004496"/>
    </source>
</evidence>
<dbReference type="PANTHER" id="PTHR18947">
    <property type="entry name" value="HOOK PROTEINS"/>
    <property type="match status" value="1"/>
</dbReference>
<evidence type="ECO:0000259" key="6">
    <source>
        <dbReference type="Pfam" id="PF19047"/>
    </source>
</evidence>
<proteinExistence type="predicted"/>
<dbReference type="GO" id="GO:0051959">
    <property type="term" value="F:dynein light intermediate chain binding"/>
    <property type="evidence" value="ECO:0007669"/>
    <property type="project" value="TreeGrafter"/>
</dbReference>
<dbReference type="SUPFAM" id="SSF116907">
    <property type="entry name" value="Hook domain"/>
    <property type="match status" value="1"/>
</dbReference>
<protein>
    <recommendedName>
        <fullName evidence="6">HOOK N-terminal domain-containing protein</fullName>
    </recommendedName>
</protein>
<dbReference type="GO" id="GO:0005815">
    <property type="term" value="C:microtubule organizing center"/>
    <property type="evidence" value="ECO:0007669"/>
    <property type="project" value="TreeGrafter"/>
</dbReference>
<dbReference type="GO" id="GO:0030705">
    <property type="term" value="P:cytoskeleton-dependent intracellular transport"/>
    <property type="evidence" value="ECO:0007669"/>
    <property type="project" value="InterPro"/>
</dbReference>
<dbReference type="GO" id="GO:0008017">
    <property type="term" value="F:microtubule binding"/>
    <property type="evidence" value="ECO:0007669"/>
    <property type="project" value="TreeGrafter"/>
</dbReference>
<evidence type="ECO:0000256" key="4">
    <source>
        <dbReference type="SAM" id="Coils"/>
    </source>
</evidence>
<dbReference type="CDD" id="cd22211">
    <property type="entry name" value="HkD_SF"/>
    <property type="match status" value="1"/>
</dbReference>
<feature type="domain" description="HOOK N-terminal" evidence="6">
    <location>
        <begin position="3"/>
        <end position="120"/>
    </location>
</feature>
<feature type="coiled-coil region" evidence="4">
    <location>
        <begin position="219"/>
        <end position="302"/>
    </location>
</feature>
<sequence>MSAGQLSDGVLLFDLLHQVSSKHFVKNTITRKLGENWALKITNLHKIVNNLDIFFREELHKTAHDILQTIDITAIARHSDMAHILKLFSIVAAAAVQCENRGLFVSLILKMSPSGQECMKEILEGALLNIYHLDVNVSVNTSVISTPGAPTPKAAASSFSVDHPHDFGESSSSPFDLYDAHSCTTMHSTDKGAPIIRTSLNASSSSPVAFPLMKRDLNNEFLRAEMKEMESSNRALVDKVSALNGQLREKQREAASMANEMREMRQAMQRKEDEVQQLRDRNRALEDDISIAQAQGQKLRQAEATITAYRDKLESMHSGSQLEEIEAQSASTLVKQIVEMKAAVANIPSLQRAIDDYKSRNLTLKKNLDLTVSSVREKDKQIVALESRLSISECAKALAESELAATREMEEIRDMDMKRTAASAMSSAMDVENKDQNSSPSRVVEVRSLRQKNNKLRDRIAALESKLCFQEIQSKVNAISNHSSVGDNGTILAEQTKVGTRNISSDDSSSLLRIIVTTVNRLIAVFALPFVLVGFVVLSNLLVTSCPAPF</sequence>
<keyword evidence="5" id="KW-0812">Transmembrane</keyword>
<dbReference type="GO" id="GO:0031122">
    <property type="term" value="P:cytoplasmic microtubule organization"/>
    <property type="evidence" value="ECO:0007669"/>
    <property type="project" value="TreeGrafter"/>
</dbReference>
<dbReference type="EMBL" id="HBGY01025365">
    <property type="protein sequence ID" value="CAD9597896.1"/>
    <property type="molecule type" value="Transcribed_RNA"/>
</dbReference>
<dbReference type="GO" id="GO:0005737">
    <property type="term" value="C:cytoplasm"/>
    <property type="evidence" value="ECO:0007669"/>
    <property type="project" value="UniProtKB-SubCell"/>
</dbReference>
<dbReference type="InterPro" id="IPR043936">
    <property type="entry name" value="HOOK_N"/>
</dbReference>
<feature type="transmembrane region" description="Helical" evidence="5">
    <location>
        <begin position="522"/>
        <end position="543"/>
    </location>
</feature>
<keyword evidence="5" id="KW-1133">Transmembrane helix</keyword>
<keyword evidence="5" id="KW-0472">Membrane</keyword>
<organism evidence="7">
    <name type="scientific">Leptocylindrus danicus</name>
    <dbReference type="NCBI Taxonomy" id="163516"/>
    <lineage>
        <taxon>Eukaryota</taxon>
        <taxon>Sar</taxon>
        <taxon>Stramenopiles</taxon>
        <taxon>Ochrophyta</taxon>
        <taxon>Bacillariophyta</taxon>
        <taxon>Coscinodiscophyceae</taxon>
        <taxon>Chaetocerotophycidae</taxon>
        <taxon>Leptocylindrales</taxon>
        <taxon>Leptocylindraceae</taxon>
        <taxon>Leptocylindrus</taxon>
    </lineage>
</organism>
<dbReference type="Gene3D" id="1.10.418.10">
    <property type="entry name" value="Calponin-like domain"/>
    <property type="match status" value="1"/>
</dbReference>
<dbReference type="InterPro" id="IPR036872">
    <property type="entry name" value="CH_dom_sf"/>
</dbReference>
<comment type="subcellular location">
    <subcellularLocation>
        <location evidence="1">Cytoplasm</location>
    </subcellularLocation>
</comment>
<reference evidence="7" key="1">
    <citation type="submission" date="2021-01" db="EMBL/GenBank/DDBJ databases">
        <authorList>
            <person name="Corre E."/>
            <person name="Pelletier E."/>
            <person name="Niang G."/>
            <person name="Scheremetjew M."/>
            <person name="Finn R."/>
            <person name="Kale V."/>
            <person name="Holt S."/>
            <person name="Cochrane G."/>
            <person name="Meng A."/>
            <person name="Brown T."/>
            <person name="Cohen L."/>
        </authorList>
    </citation>
    <scope>NUCLEOTIDE SEQUENCE</scope>
    <source>
        <strain evidence="7">B650</strain>
    </source>
</reference>
<evidence type="ECO:0000256" key="2">
    <source>
        <dbReference type="ARBA" id="ARBA00022490"/>
    </source>
</evidence>
<dbReference type="AlphaFoldDB" id="A0A7S2PHT1"/>
<keyword evidence="2" id="KW-0963">Cytoplasm</keyword>
<gene>
    <name evidence="7" type="ORF">LDAN0321_LOCUS15652</name>
</gene>